<sequence length="97" mass="11348">MAMLISFPFLMILEPTASPQSQSQFTTQPFFPLNPSHEGKNYAILQPLFSSIFYDNNYLNHARLDRVIDHRVEKLLFENLIWSSFSTHGEKFRPLQT</sequence>
<evidence type="ECO:0000256" key="1">
    <source>
        <dbReference type="SAM" id="SignalP"/>
    </source>
</evidence>
<accession>A0A445JXX0</accession>
<dbReference type="EMBL" id="QZWG01000007">
    <property type="protein sequence ID" value="RZC03337.1"/>
    <property type="molecule type" value="Genomic_DNA"/>
</dbReference>
<evidence type="ECO:0000313" key="2">
    <source>
        <dbReference type="EMBL" id="RZC03337.1"/>
    </source>
</evidence>
<organism evidence="2 3">
    <name type="scientific">Glycine soja</name>
    <name type="common">Wild soybean</name>
    <dbReference type="NCBI Taxonomy" id="3848"/>
    <lineage>
        <taxon>Eukaryota</taxon>
        <taxon>Viridiplantae</taxon>
        <taxon>Streptophyta</taxon>
        <taxon>Embryophyta</taxon>
        <taxon>Tracheophyta</taxon>
        <taxon>Spermatophyta</taxon>
        <taxon>Magnoliopsida</taxon>
        <taxon>eudicotyledons</taxon>
        <taxon>Gunneridae</taxon>
        <taxon>Pentapetalae</taxon>
        <taxon>rosids</taxon>
        <taxon>fabids</taxon>
        <taxon>Fabales</taxon>
        <taxon>Fabaceae</taxon>
        <taxon>Papilionoideae</taxon>
        <taxon>50 kb inversion clade</taxon>
        <taxon>NPAAA clade</taxon>
        <taxon>indigoferoid/millettioid clade</taxon>
        <taxon>Phaseoleae</taxon>
        <taxon>Glycine</taxon>
        <taxon>Glycine subgen. Soja</taxon>
    </lineage>
</organism>
<keyword evidence="3" id="KW-1185">Reference proteome</keyword>
<dbReference type="Proteomes" id="UP000289340">
    <property type="component" value="Chromosome 7"/>
</dbReference>
<proteinExistence type="predicted"/>
<feature type="chain" id="PRO_5019467730" evidence="1">
    <location>
        <begin position="20"/>
        <end position="97"/>
    </location>
</feature>
<reference evidence="2 3" key="1">
    <citation type="submission" date="2018-09" db="EMBL/GenBank/DDBJ databases">
        <title>A high-quality reference genome of wild soybean provides a powerful tool to mine soybean genomes.</title>
        <authorList>
            <person name="Xie M."/>
            <person name="Chung C.Y.L."/>
            <person name="Li M.-W."/>
            <person name="Wong F.-L."/>
            <person name="Chan T.-F."/>
            <person name="Lam H.-M."/>
        </authorList>
    </citation>
    <scope>NUCLEOTIDE SEQUENCE [LARGE SCALE GENOMIC DNA]</scope>
    <source>
        <strain evidence="3">cv. W05</strain>
        <tissue evidence="2">Hypocotyl of etiolated seedlings</tissue>
    </source>
</reference>
<feature type="signal peptide" evidence="1">
    <location>
        <begin position="1"/>
        <end position="19"/>
    </location>
</feature>
<protein>
    <submittedName>
        <fullName evidence="2">Uncharacterized protein</fullName>
    </submittedName>
</protein>
<gene>
    <name evidence="2" type="ORF">D0Y65_018135</name>
</gene>
<evidence type="ECO:0000313" key="3">
    <source>
        <dbReference type="Proteomes" id="UP000289340"/>
    </source>
</evidence>
<keyword evidence="1" id="KW-0732">Signal</keyword>
<dbReference type="AlphaFoldDB" id="A0A445JXX0"/>
<comment type="caution">
    <text evidence="2">The sequence shown here is derived from an EMBL/GenBank/DDBJ whole genome shotgun (WGS) entry which is preliminary data.</text>
</comment>
<name>A0A445JXX0_GLYSO</name>